<dbReference type="AlphaFoldDB" id="A0A5J4QVM4"/>
<gene>
    <name evidence="1" type="ORF">EZS27_024958</name>
</gene>
<evidence type="ECO:0000313" key="1">
    <source>
        <dbReference type="EMBL" id="KAA6325876.1"/>
    </source>
</evidence>
<proteinExistence type="predicted"/>
<accession>A0A5J4QVM4</accession>
<sequence length="31" mass="3795">MSIGESVFWKFIARVVMWYYEVTQLIIKNIE</sequence>
<name>A0A5J4QVM4_9ZZZZ</name>
<dbReference type="EMBL" id="SNRY01002274">
    <property type="protein sequence ID" value="KAA6325876.1"/>
    <property type="molecule type" value="Genomic_DNA"/>
</dbReference>
<protein>
    <submittedName>
        <fullName evidence="1">Uncharacterized protein</fullName>
    </submittedName>
</protein>
<organism evidence="1">
    <name type="scientific">termite gut metagenome</name>
    <dbReference type="NCBI Taxonomy" id="433724"/>
    <lineage>
        <taxon>unclassified sequences</taxon>
        <taxon>metagenomes</taxon>
        <taxon>organismal metagenomes</taxon>
    </lineage>
</organism>
<reference evidence="1" key="1">
    <citation type="submission" date="2019-03" db="EMBL/GenBank/DDBJ databases">
        <title>Single cell metagenomics reveals metabolic interactions within the superorganism composed of flagellate Streblomastix strix and complex community of Bacteroidetes bacteria on its surface.</title>
        <authorList>
            <person name="Treitli S.C."/>
            <person name="Kolisko M."/>
            <person name="Husnik F."/>
            <person name="Keeling P."/>
            <person name="Hampl V."/>
        </authorList>
    </citation>
    <scope>NUCLEOTIDE SEQUENCE</scope>
    <source>
        <strain evidence="1">STM</strain>
    </source>
</reference>
<comment type="caution">
    <text evidence="1">The sequence shown here is derived from an EMBL/GenBank/DDBJ whole genome shotgun (WGS) entry which is preliminary data.</text>
</comment>